<name>A0A2H0CV80_9BACT</name>
<dbReference type="InterPro" id="IPR002347">
    <property type="entry name" value="SDR_fam"/>
</dbReference>
<reference evidence="3 4" key="1">
    <citation type="submission" date="2017-09" db="EMBL/GenBank/DDBJ databases">
        <title>Depth-based differentiation of microbial function through sediment-hosted aquifers and enrichment of novel symbionts in the deep terrestrial subsurface.</title>
        <authorList>
            <person name="Probst A.J."/>
            <person name="Ladd B."/>
            <person name="Jarett J.K."/>
            <person name="Geller-Mcgrath D.E."/>
            <person name="Sieber C.M."/>
            <person name="Emerson J.B."/>
            <person name="Anantharaman K."/>
            <person name="Thomas B.C."/>
            <person name="Malmstrom R."/>
            <person name="Stieglmeier M."/>
            <person name="Klingl A."/>
            <person name="Woyke T."/>
            <person name="Ryan C.M."/>
            <person name="Banfield J.F."/>
        </authorList>
    </citation>
    <scope>NUCLEOTIDE SEQUENCE [LARGE SCALE GENOMIC DNA]</scope>
    <source>
        <strain evidence="3">CG22_combo_CG10-13_8_21_14_all_47_15</strain>
    </source>
</reference>
<dbReference type="Gene3D" id="3.40.50.720">
    <property type="entry name" value="NAD(P)-binding Rossmann-like Domain"/>
    <property type="match status" value="1"/>
</dbReference>
<comment type="caution">
    <text evidence="3">The sequence shown here is derived from an EMBL/GenBank/DDBJ whole genome shotgun (WGS) entry which is preliminary data.</text>
</comment>
<protein>
    <submittedName>
        <fullName evidence="3">Short-chain dehydrogenase</fullName>
    </submittedName>
</protein>
<dbReference type="PANTHER" id="PTHR42760:SF133">
    <property type="entry name" value="3-OXOACYL-[ACYL-CARRIER-PROTEIN] REDUCTASE"/>
    <property type="match status" value="1"/>
</dbReference>
<dbReference type="InterPro" id="IPR036291">
    <property type="entry name" value="NAD(P)-bd_dom_sf"/>
</dbReference>
<dbReference type="GO" id="GO:0016616">
    <property type="term" value="F:oxidoreductase activity, acting on the CH-OH group of donors, NAD or NADP as acceptor"/>
    <property type="evidence" value="ECO:0007669"/>
    <property type="project" value="TreeGrafter"/>
</dbReference>
<dbReference type="Proteomes" id="UP000230638">
    <property type="component" value="Unassembled WGS sequence"/>
</dbReference>
<dbReference type="PANTHER" id="PTHR42760">
    <property type="entry name" value="SHORT-CHAIN DEHYDROGENASES/REDUCTASES FAMILY MEMBER"/>
    <property type="match status" value="1"/>
</dbReference>
<dbReference type="PRINTS" id="PR00081">
    <property type="entry name" value="GDHRDH"/>
</dbReference>
<evidence type="ECO:0000256" key="2">
    <source>
        <dbReference type="ARBA" id="ARBA00023002"/>
    </source>
</evidence>
<evidence type="ECO:0000313" key="3">
    <source>
        <dbReference type="EMBL" id="PIP73766.1"/>
    </source>
</evidence>
<dbReference type="PRINTS" id="PR00080">
    <property type="entry name" value="SDRFAMILY"/>
</dbReference>
<keyword evidence="2" id="KW-0560">Oxidoreductase</keyword>
<gene>
    <name evidence="3" type="ORF">COW88_00850</name>
</gene>
<evidence type="ECO:0000256" key="1">
    <source>
        <dbReference type="ARBA" id="ARBA00006484"/>
    </source>
</evidence>
<organism evidence="3 4">
    <name type="scientific">Candidatus Lloydbacteria bacterium CG22_combo_CG10-13_8_21_14_all_47_15</name>
    <dbReference type="NCBI Taxonomy" id="1974635"/>
    <lineage>
        <taxon>Bacteria</taxon>
        <taxon>Candidatus Lloydiibacteriota</taxon>
    </lineage>
</organism>
<comment type="similarity">
    <text evidence="1">Belongs to the short-chain dehydrogenases/reductases (SDR) family.</text>
</comment>
<sequence length="252" mass="27415">MNKEKIFELFSLEGKVAIITGGNGMLGREYAGILEKAGATVICFDVAGNNPVDITDQASVHDAVEGVIYRYEHIDILINNAATTDFSMESEKLYHPFEEFPFSLWEKELHVSLDGAFISTQTVVPHMKKAMSGTIVNISSTHGIVAPDNRIYDEGKYKSLAYPTVKSGILGFTRGLASQLAPYGIRVNALSPGGVEAAYMDKTFVTKYSKQTMLGRMARKDEYNGAILFLCSDASSYITGATLIADGGLTAW</sequence>
<dbReference type="SUPFAM" id="SSF51735">
    <property type="entry name" value="NAD(P)-binding Rossmann-fold domains"/>
    <property type="match status" value="1"/>
</dbReference>
<accession>A0A2H0CV80</accession>
<dbReference type="Pfam" id="PF13561">
    <property type="entry name" value="adh_short_C2"/>
    <property type="match status" value="1"/>
</dbReference>
<dbReference type="AlphaFoldDB" id="A0A2H0CV80"/>
<evidence type="ECO:0000313" key="4">
    <source>
        <dbReference type="Proteomes" id="UP000230638"/>
    </source>
</evidence>
<proteinExistence type="inferred from homology"/>
<dbReference type="EMBL" id="PCTL01000007">
    <property type="protein sequence ID" value="PIP73766.1"/>
    <property type="molecule type" value="Genomic_DNA"/>
</dbReference>